<evidence type="ECO:0000313" key="1">
    <source>
        <dbReference type="EMBL" id="MBA0631173.1"/>
    </source>
</evidence>
<name>A0A7J8SYY7_GOSDV</name>
<gene>
    <name evidence="1" type="ORF">Godav_003189</name>
</gene>
<protein>
    <submittedName>
        <fullName evidence="1">Uncharacterized protein</fullName>
    </submittedName>
</protein>
<dbReference type="Proteomes" id="UP000593561">
    <property type="component" value="Unassembled WGS sequence"/>
</dbReference>
<evidence type="ECO:0000313" key="2">
    <source>
        <dbReference type="Proteomes" id="UP000593561"/>
    </source>
</evidence>
<keyword evidence="2" id="KW-1185">Reference proteome</keyword>
<organism evidence="1 2">
    <name type="scientific">Gossypium davidsonii</name>
    <name type="common">Davidson's cotton</name>
    <name type="synonym">Gossypium klotzschianum subsp. davidsonii</name>
    <dbReference type="NCBI Taxonomy" id="34287"/>
    <lineage>
        <taxon>Eukaryota</taxon>
        <taxon>Viridiplantae</taxon>
        <taxon>Streptophyta</taxon>
        <taxon>Embryophyta</taxon>
        <taxon>Tracheophyta</taxon>
        <taxon>Spermatophyta</taxon>
        <taxon>Magnoliopsida</taxon>
        <taxon>eudicotyledons</taxon>
        <taxon>Gunneridae</taxon>
        <taxon>Pentapetalae</taxon>
        <taxon>rosids</taxon>
        <taxon>malvids</taxon>
        <taxon>Malvales</taxon>
        <taxon>Malvaceae</taxon>
        <taxon>Malvoideae</taxon>
        <taxon>Gossypium</taxon>
    </lineage>
</organism>
<dbReference type="EMBL" id="JABFAC010000012">
    <property type="protein sequence ID" value="MBA0631173.1"/>
    <property type="molecule type" value="Genomic_DNA"/>
</dbReference>
<comment type="caution">
    <text evidence="1">The sequence shown here is derived from an EMBL/GenBank/DDBJ whole genome shotgun (WGS) entry which is preliminary data.</text>
</comment>
<accession>A0A7J8SYY7</accession>
<reference evidence="1 2" key="1">
    <citation type="journal article" date="2019" name="Genome Biol. Evol.">
        <title>Insights into the evolution of the New World diploid cottons (Gossypium, subgenus Houzingenia) based on genome sequencing.</title>
        <authorList>
            <person name="Grover C.E."/>
            <person name="Arick M.A. 2nd"/>
            <person name="Thrash A."/>
            <person name="Conover J.L."/>
            <person name="Sanders W.S."/>
            <person name="Peterson D.G."/>
            <person name="Frelichowski J.E."/>
            <person name="Scheffler J.A."/>
            <person name="Scheffler B.E."/>
            <person name="Wendel J.F."/>
        </authorList>
    </citation>
    <scope>NUCLEOTIDE SEQUENCE [LARGE SCALE GENOMIC DNA]</scope>
    <source>
        <strain evidence="1">27</strain>
        <tissue evidence="1">Leaf</tissue>
    </source>
</reference>
<dbReference type="AlphaFoldDB" id="A0A7J8SYY7"/>
<proteinExistence type="predicted"/>
<sequence length="32" mass="3781">MVLLLPKRQKVPKWCKAKQGNKLRVLESNRDC</sequence>